<feature type="compositionally biased region" description="Polar residues" evidence="1">
    <location>
        <begin position="14"/>
        <end position="23"/>
    </location>
</feature>
<reference evidence="2" key="1">
    <citation type="submission" date="2021-12" db="EMBL/GenBank/DDBJ databases">
        <title>Alicyclobacillaceae gen. nov., sp. nov., isolated from chalcocite enrichment system.</title>
        <authorList>
            <person name="Jiang Z."/>
        </authorList>
    </citation>
    <scope>NUCLEOTIDE SEQUENCE</scope>
    <source>
        <strain evidence="2">MYW30-H2</strain>
    </source>
</reference>
<gene>
    <name evidence="2" type="ORF">LSG31_03600</name>
</gene>
<sequence>MDNKNTHKADEQSETTLNPTASKSQRKGQDLQEQDDMKHGNPKNGKYTRKL</sequence>
<proteinExistence type="predicted"/>
<dbReference type="RefSeq" id="WP_347438043.1">
    <property type="nucleotide sequence ID" value="NZ_CP089291.1"/>
</dbReference>
<evidence type="ECO:0000313" key="2">
    <source>
        <dbReference type="EMBL" id="UOF91352.1"/>
    </source>
</evidence>
<evidence type="ECO:0000256" key="1">
    <source>
        <dbReference type="SAM" id="MobiDB-lite"/>
    </source>
</evidence>
<keyword evidence="3" id="KW-1185">Reference proteome</keyword>
<feature type="region of interest" description="Disordered" evidence="1">
    <location>
        <begin position="1"/>
        <end position="51"/>
    </location>
</feature>
<dbReference type="Proteomes" id="UP000830167">
    <property type="component" value="Chromosome"/>
</dbReference>
<feature type="compositionally biased region" description="Basic and acidic residues" evidence="1">
    <location>
        <begin position="1"/>
        <end position="11"/>
    </location>
</feature>
<organism evidence="2 3">
    <name type="scientific">Fodinisporobacter ferrooxydans</name>
    <dbReference type="NCBI Taxonomy" id="2901836"/>
    <lineage>
        <taxon>Bacteria</taxon>
        <taxon>Bacillati</taxon>
        <taxon>Bacillota</taxon>
        <taxon>Bacilli</taxon>
        <taxon>Bacillales</taxon>
        <taxon>Alicyclobacillaceae</taxon>
        <taxon>Fodinisporobacter</taxon>
    </lineage>
</organism>
<protein>
    <recommendedName>
        <fullName evidence="4">DUF4023 domain-containing protein</fullName>
    </recommendedName>
</protein>
<dbReference type="EMBL" id="CP089291">
    <property type="protein sequence ID" value="UOF91352.1"/>
    <property type="molecule type" value="Genomic_DNA"/>
</dbReference>
<name>A0ABY4CLH4_9BACL</name>
<evidence type="ECO:0000313" key="3">
    <source>
        <dbReference type="Proteomes" id="UP000830167"/>
    </source>
</evidence>
<accession>A0ABY4CLH4</accession>
<evidence type="ECO:0008006" key="4">
    <source>
        <dbReference type="Google" id="ProtNLM"/>
    </source>
</evidence>
<feature type="compositionally biased region" description="Basic and acidic residues" evidence="1">
    <location>
        <begin position="27"/>
        <end position="39"/>
    </location>
</feature>